<comment type="caution">
    <text evidence="1">The sequence shown here is derived from an EMBL/GenBank/DDBJ whole genome shotgun (WGS) entry which is preliminary data.</text>
</comment>
<gene>
    <name evidence="1" type="ORF">MILVUS5_LOCUS28784</name>
</gene>
<dbReference type="EMBL" id="CASHSV030000409">
    <property type="protein sequence ID" value="CAJ2663335.1"/>
    <property type="molecule type" value="Genomic_DNA"/>
</dbReference>
<sequence>MLKEKLRHKISAFRFLVLLAKISHSIFISFHFKLNITTTSSETFIDRLGSAGPSTPPIVAAAPATFPPPFFHSSSGFSAIAFSFPLSLYFNLNFHYFRLNLRNIIEI</sequence>
<evidence type="ECO:0000313" key="2">
    <source>
        <dbReference type="Proteomes" id="UP001177021"/>
    </source>
</evidence>
<organism evidence="1 2">
    <name type="scientific">Trifolium pratense</name>
    <name type="common">Red clover</name>
    <dbReference type="NCBI Taxonomy" id="57577"/>
    <lineage>
        <taxon>Eukaryota</taxon>
        <taxon>Viridiplantae</taxon>
        <taxon>Streptophyta</taxon>
        <taxon>Embryophyta</taxon>
        <taxon>Tracheophyta</taxon>
        <taxon>Spermatophyta</taxon>
        <taxon>Magnoliopsida</taxon>
        <taxon>eudicotyledons</taxon>
        <taxon>Gunneridae</taxon>
        <taxon>Pentapetalae</taxon>
        <taxon>rosids</taxon>
        <taxon>fabids</taxon>
        <taxon>Fabales</taxon>
        <taxon>Fabaceae</taxon>
        <taxon>Papilionoideae</taxon>
        <taxon>50 kb inversion clade</taxon>
        <taxon>NPAAA clade</taxon>
        <taxon>Hologalegina</taxon>
        <taxon>IRL clade</taxon>
        <taxon>Trifolieae</taxon>
        <taxon>Trifolium</taxon>
    </lineage>
</organism>
<name>A0ACB0L3D1_TRIPR</name>
<proteinExistence type="predicted"/>
<keyword evidence="2" id="KW-1185">Reference proteome</keyword>
<accession>A0ACB0L3D1</accession>
<reference evidence="1" key="1">
    <citation type="submission" date="2023-10" db="EMBL/GenBank/DDBJ databases">
        <authorList>
            <person name="Rodriguez Cubillos JULIANA M."/>
            <person name="De Vega J."/>
        </authorList>
    </citation>
    <scope>NUCLEOTIDE SEQUENCE</scope>
</reference>
<dbReference type="Proteomes" id="UP001177021">
    <property type="component" value="Unassembled WGS sequence"/>
</dbReference>
<evidence type="ECO:0000313" key="1">
    <source>
        <dbReference type="EMBL" id="CAJ2663335.1"/>
    </source>
</evidence>
<protein>
    <submittedName>
        <fullName evidence="1">Uncharacterized protein</fullName>
    </submittedName>
</protein>